<dbReference type="InterPro" id="IPR000717">
    <property type="entry name" value="PCI_dom"/>
</dbReference>
<feature type="region of interest" description="Disordered" evidence="1">
    <location>
        <begin position="554"/>
        <end position="575"/>
    </location>
</feature>
<feature type="compositionally biased region" description="Low complexity" evidence="1">
    <location>
        <begin position="197"/>
        <end position="222"/>
    </location>
</feature>
<evidence type="ECO:0000259" key="2">
    <source>
        <dbReference type="PROSITE" id="PS50250"/>
    </source>
</evidence>
<evidence type="ECO:0000313" key="4">
    <source>
        <dbReference type="RefSeq" id="XP_030383549.1"/>
    </source>
</evidence>
<protein>
    <submittedName>
        <fullName evidence="4">Leukocyte receptor cluster member 8 homolog</fullName>
    </submittedName>
</protein>
<dbReference type="OrthoDB" id="199574at2759"/>
<dbReference type="PANTHER" id="PTHR12436:SF4">
    <property type="entry name" value="LEUKOCYTE RECEPTOR CLUSTER MEMBER 8"/>
    <property type="match status" value="1"/>
</dbReference>
<feature type="compositionally biased region" description="Pro residues" evidence="1">
    <location>
        <begin position="84"/>
        <end position="100"/>
    </location>
</feature>
<feature type="region of interest" description="Disordered" evidence="1">
    <location>
        <begin position="197"/>
        <end position="316"/>
    </location>
</feature>
<dbReference type="RefSeq" id="XP_030383549.1">
    <property type="nucleotide sequence ID" value="XM_030527689.1"/>
</dbReference>
<feature type="region of interest" description="Disordered" evidence="1">
    <location>
        <begin position="66"/>
        <end position="125"/>
    </location>
</feature>
<dbReference type="PROSITE" id="PS50250">
    <property type="entry name" value="PCI"/>
    <property type="match status" value="1"/>
</dbReference>
<dbReference type="Gene3D" id="1.25.40.990">
    <property type="match status" value="1"/>
</dbReference>
<dbReference type="GO" id="GO:0005634">
    <property type="term" value="C:nucleus"/>
    <property type="evidence" value="ECO:0007669"/>
    <property type="project" value="TreeGrafter"/>
</dbReference>
<keyword evidence="4" id="KW-0675">Receptor</keyword>
<reference evidence="4" key="1">
    <citation type="submission" date="2025-08" db="UniProtKB">
        <authorList>
            <consortium name="RefSeq"/>
        </authorList>
    </citation>
    <scope>IDENTIFICATION</scope>
    <source>
        <strain evidence="4">11010-0011.00</strain>
        <tissue evidence="4">Whole body</tissue>
    </source>
</reference>
<sequence>MSDAMSAPPPLIPQLQEMQQQQQQQQAGAAAQQWNNYWYANQNAAYQQYCYQYYMRCQQPQNQQVTSTISSTNAPPGFSNAVAAPPPLPTGPPPPPPPNQPGSNGNGSGNKNQQQQQQSQQNQQQKNFGGIRFNLNLNQKRLANAPNPLTTPQAPQQLSNPFGNTNSNINSNINSNNNSTVNTNMLNSIHNNLHNMLNNMNSNSSVNNMNHNNNNMNNLNNMSKKKRKRNKNNKQQQQQQQQQHNNSFENKPIYNGHGNPFAVQMPLMQSPPPPIPKESAPITPDLSKPPPPLPEPIIQQQQQQQSTSPFKRPNSFQMASNESWPDSLNQYVARCYSKCNTDLDKDQIDICLKGKIIAAANRNELWTRDWDNEPMPTVYSERDAIDVVLSNVPPPQPQRSNYFNKKQQQQQQQQSEQQQQQHASPQQKQAKSAEKFKPNHNAFNKFANNTSSNSASNANYGHQQARYSRSRSRSPSSSTSSASRYNRKRYSHSNSRSRTRSRSRDSTSPPARKVQRKSSSIERHANDFIPLIANLSRKQQKILMKKNKRAAAAAQAAGKQKPHFYKQSSSVGGAVDDDNARLQQRAARFSQQGGNSAKKSVVAIASSPFGLTTAKNKKKLQANTRQMFYEDSEAGAGLDYLDLHIVGTCRDLEKSFLRLTKAPMPSEVRPVEVLTHSLVNVKSKWRDNQDYHYACDQLKSIRQDLTVQGIRDKFTVEVYETHARIAMEKGDHEEFNQCQTQLKMLYLELGNSSNSLEFTAYRILYYIFTKNTLDITTVLRSITTDQHENPAIAHALQFRSAWSLGNYCKLFQLYKTAPLMSGHMIEWFLERERKCALRAIIKAYRPNLSIDYVTNILAFDSTEKCKEWLDTFSLPYAANGAQIDCKNAASIAI</sequence>
<proteinExistence type="predicted"/>
<dbReference type="InterPro" id="IPR005062">
    <property type="entry name" value="SAC3/GANP/THP3_conserved"/>
</dbReference>
<feature type="domain" description="PCI" evidence="2">
    <location>
        <begin position="731"/>
        <end position="893"/>
    </location>
</feature>
<keyword evidence="3" id="KW-1185">Reference proteome</keyword>
<feature type="compositionally biased region" description="Low complexity" evidence="1">
    <location>
        <begin position="473"/>
        <end position="484"/>
    </location>
</feature>
<dbReference type="InterPro" id="IPR045107">
    <property type="entry name" value="SAC3/GANP/THP3"/>
</dbReference>
<feature type="compositionally biased region" description="Low complexity" evidence="1">
    <location>
        <begin position="277"/>
        <end position="286"/>
    </location>
</feature>
<dbReference type="Proteomes" id="UP000504634">
    <property type="component" value="Unplaced"/>
</dbReference>
<feature type="compositionally biased region" description="Low complexity" evidence="1">
    <location>
        <begin position="109"/>
        <end position="125"/>
    </location>
</feature>
<evidence type="ECO:0000256" key="1">
    <source>
        <dbReference type="SAM" id="MobiDB-lite"/>
    </source>
</evidence>
<feature type="compositionally biased region" description="Low complexity" evidence="1">
    <location>
        <begin position="441"/>
        <end position="459"/>
    </location>
</feature>
<feature type="compositionally biased region" description="Low complexity" evidence="1">
    <location>
        <begin position="296"/>
        <end position="309"/>
    </location>
</feature>
<feature type="compositionally biased region" description="Polar residues" evidence="1">
    <location>
        <begin position="143"/>
        <end position="163"/>
    </location>
</feature>
<dbReference type="FunFam" id="1.25.40.990:FF:000010">
    <property type="entry name" value="Leukocyte receptor cluster member"/>
    <property type="match status" value="1"/>
</dbReference>
<feature type="compositionally biased region" description="Low complexity" evidence="1">
    <location>
        <begin position="233"/>
        <end position="247"/>
    </location>
</feature>
<organism evidence="3 4">
    <name type="scientific">Drosophila lebanonensis</name>
    <name type="common">Fruit fly</name>
    <name type="synonym">Scaptodrosophila lebanonensis</name>
    <dbReference type="NCBI Taxonomy" id="7225"/>
    <lineage>
        <taxon>Eukaryota</taxon>
        <taxon>Metazoa</taxon>
        <taxon>Ecdysozoa</taxon>
        <taxon>Arthropoda</taxon>
        <taxon>Hexapoda</taxon>
        <taxon>Insecta</taxon>
        <taxon>Pterygota</taxon>
        <taxon>Neoptera</taxon>
        <taxon>Endopterygota</taxon>
        <taxon>Diptera</taxon>
        <taxon>Brachycera</taxon>
        <taxon>Muscomorpha</taxon>
        <taxon>Ephydroidea</taxon>
        <taxon>Drosophilidae</taxon>
        <taxon>Scaptodrosophila</taxon>
    </lineage>
</organism>
<feature type="compositionally biased region" description="Low complexity" evidence="1">
    <location>
        <begin position="164"/>
        <end position="185"/>
    </location>
</feature>
<feature type="compositionally biased region" description="Basic residues" evidence="1">
    <location>
        <begin position="485"/>
        <end position="501"/>
    </location>
</feature>
<feature type="region of interest" description="Disordered" evidence="1">
    <location>
        <begin position="389"/>
        <end position="522"/>
    </location>
</feature>
<evidence type="ECO:0000313" key="3">
    <source>
        <dbReference type="Proteomes" id="UP000504634"/>
    </source>
</evidence>
<dbReference type="AlphaFoldDB" id="A0A6J2U5A5"/>
<accession>A0A6J2U5A5</accession>
<name>A0A6J2U5A5_DROLE</name>
<gene>
    <name evidence="4" type="primary">LOC115631053</name>
</gene>
<dbReference type="GeneID" id="115631053"/>
<feature type="region of interest" description="Disordered" evidence="1">
    <location>
        <begin position="143"/>
        <end position="185"/>
    </location>
</feature>
<feature type="compositionally biased region" description="Basic residues" evidence="1">
    <location>
        <begin position="223"/>
        <end position="232"/>
    </location>
</feature>
<feature type="compositionally biased region" description="Low complexity" evidence="1">
    <location>
        <begin position="405"/>
        <end position="430"/>
    </location>
</feature>
<dbReference type="PANTHER" id="PTHR12436">
    <property type="entry name" value="80 KDA MCM3-ASSOCIATED PROTEIN"/>
    <property type="match status" value="1"/>
</dbReference>
<dbReference type="Pfam" id="PF03399">
    <property type="entry name" value="SAC3_GANP"/>
    <property type="match status" value="1"/>
</dbReference>